<sequence>MALPPTSVDDGDETPGLCTTGDGKLVISSTNIIITFNKLSTHRRSETKRYRKFCVNSFDDRTNVVISQIIEILYKKWTRKKTFEDLTRVMTSSTVVEFWTRIETGELSGNMP</sequence>
<dbReference type="Proteomes" id="UP000887565">
    <property type="component" value="Unplaced"/>
</dbReference>
<name>A0A915IXN0_ROMCU</name>
<protein>
    <submittedName>
        <fullName evidence="2">PiggyBac transposable element-derived protein domain-containing protein</fullName>
    </submittedName>
</protein>
<organism evidence="1 2">
    <name type="scientific">Romanomermis culicivorax</name>
    <name type="common">Nematode worm</name>
    <dbReference type="NCBI Taxonomy" id="13658"/>
    <lineage>
        <taxon>Eukaryota</taxon>
        <taxon>Metazoa</taxon>
        <taxon>Ecdysozoa</taxon>
        <taxon>Nematoda</taxon>
        <taxon>Enoplea</taxon>
        <taxon>Dorylaimia</taxon>
        <taxon>Mermithida</taxon>
        <taxon>Mermithoidea</taxon>
        <taxon>Mermithidae</taxon>
        <taxon>Romanomermis</taxon>
    </lineage>
</organism>
<dbReference type="AlphaFoldDB" id="A0A915IXN0"/>
<accession>A0A915IXN0</accession>
<proteinExistence type="predicted"/>
<evidence type="ECO:0000313" key="2">
    <source>
        <dbReference type="WBParaSite" id="nRc.2.0.1.t18517-RA"/>
    </source>
</evidence>
<keyword evidence="1" id="KW-1185">Reference proteome</keyword>
<reference evidence="2" key="1">
    <citation type="submission" date="2022-11" db="UniProtKB">
        <authorList>
            <consortium name="WormBaseParasite"/>
        </authorList>
    </citation>
    <scope>IDENTIFICATION</scope>
</reference>
<evidence type="ECO:0000313" key="1">
    <source>
        <dbReference type="Proteomes" id="UP000887565"/>
    </source>
</evidence>
<dbReference type="WBParaSite" id="nRc.2.0.1.t18517-RA">
    <property type="protein sequence ID" value="nRc.2.0.1.t18517-RA"/>
    <property type="gene ID" value="nRc.2.0.1.g18517"/>
</dbReference>